<dbReference type="PANTHER" id="PTHR47926:SF536">
    <property type="entry name" value="DYW DOMAIN-CONTAINING PROTEIN"/>
    <property type="match status" value="1"/>
</dbReference>
<dbReference type="Pfam" id="PF01535">
    <property type="entry name" value="PPR"/>
    <property type="match status" value="3"/>
</dbReference>
<dbReference type="FunFam" id="1.25.40.10:FF:000285">
    <property type="entry name" value="Pentatricopeptide repeat-containing protein, chloroplastic"/>
    <property type="match status" value="1"/>
</dbReference>
<comment type="similarity">
    <text evidence="1">Belongs to the PPR family. PCMP-H subfamily.</text>
</comment>
<organism evidence="4 5">
    <name type="scientific">Buddleja alternifolia</name>
    <dbReference type="NCBI Taxonomy" id="168488"/>
    <lineage>
        <taxon>Eukaryota</taxon>
        <taxon>Viridiplantae</taxon>
        <taxon>Streptophyta</taxon>
        <taxon>Embryophyta</taxon>
        <taxon>Tracheophyta</taxon>
        <taxon>Spermatophyta</taxon>
        <taxon>Magnoliopsida</taxon>
        <taxon>eudicotyledons</taxon>
        <taxon>Gunneridae</taxon>
        <taxon>Pentapetalae</taxon>
        <taxon>asterids</taxon>
        <taxon>lamiids</taxon>
        <taxon>Lamiales</taxon>
        <taxon>Scrophulariaceae</taxon>
        <taxon>Buddlejeae</taxon>
        <taxon>Buddleja</taxon>
    </lineage>
</organism>
<dbReference type="FunFam" id="1.25.40.10:FF:000158">
    <property type="entry name" value="pentatricopeptide repeat-containing protein At2g33680"/>
    <property type="match status" value="1"/>
</dbReference>
<dbReference type="FunFam" id="1.25.40.10:FF:000725">
    <property type="entry name" value="Pentatricopeptide repeat-containing protein At3g63370, chloroplastic"/>
    <property type="match status" value="1"/>
</dbReference>
<keyword evidence="5" id="KW-1185">Reference proteome</keyword>
<dbReference type="InterPro" id="IPR011990">
    <property type="entry name" value="TPR-like_helical_dom_sf"/>
</dbReference>
<proteinExistence type="inferred from homology"/>
<dbReference type="GO" id="GO:0009451">
    <property type="term" value="P:RNA modification"/>
    <property type="evidence" value="ECO:0007669"/>
    <property type="project" value="InterPro"/>
</dbReference>
<dbReference type="EMBL" id="WHWC01000011">
    <property type="protein sequence ID" value="KAG8373391.1"/>
    <property type="molecule type" value="Genomic_DNA"/>
</dbReference>
<feature type="repeat" description="PPR" evidence="3">
    <location>
        <begin position="293"/>
        <end position="327"/>
    </location>
</feature>
<dbReference type="PANTHER" id="PTHR47926">
    <property type="entry name" value="PENTATRICOPEPTIDE REPEAT-CONTAINING PROTEIN"/>
    <property type="match status" value="1"/>
</dbReference>
<evidence type="ECO:0000313" key="4">
    <source>
        <dbReference type="EMBL" id="KAG8373391.1"/>
    </source>
</evidence>
<gene>
    <name evidence="4" type="ORF">BUALT_Bualt11G0019500</name>
</gene>
<feature type="repeat" description="PPR" evidence="3">
    <location>
        <begin position="402"/>
        <end position="437"/>
    </location>
</feature>
<dbReference type="GO" id="GO:0099402">
    <property type="term" value="P:plant organ development"/>
    <property type="evidence" value="ECO:0007669"/>
    <property type="project" value="UniProtKB-ARBA"/>
</dbReference>
<dbReference type="Proteomes" id="UP000826271">
    <property type="component" value="Unassembled WGS sequence"/>
</dbReference>
<feature type="repeat" description="PPR" evidence="3">
    <location>
        <begin position="363"/>
        <end position="397"/>
    </location>
</feature>
<dbReference type="Gene3D" id="1.25.40.10">
    <property type="entry name" value="Tetratricopeptide repeat domain"/>
    <property type="match status" value="4"/>
</dbReference>
<evidence type="ECO:0008006" key="6">
    <source>
        <dbReference type="Google" id="ProtNLM"/>
    </source>
</evidence>
<reference evidence="4" key="1">
    <citation type="submission" date="2019-10" db="EMBL/GenBank/DDBJ databases">
        <authorList>
            <person name="Zhang R."/>
            <person name="Pan Y."/>
            <person name="Wang J."/>
            <person name="Ma R."/>
            <person name="Yu S."/>
        </authorList>
    </citation>
    <scope>NUCLEOTIDE SEQUENCE</scope>
    <source>
        <strain evidence="4">LA-IB0</strain>
        <tissue evidence="4">Leaf</tissue>
    </source>
</reference>
<keyword evidence="2" id="KW-0677">Repeat</keyword>
<name>A0AAV6WQV1_9LAMI</name>
<evidence type="ECO:0000256" key="3">
    <source>
        <dbReference type="PROSITE-ProRule" id="PRU00708"/>
    </source>
</evidence>
<accession>A0AAV6WQV1</accession>
<dbReference type="NCBIfam" id="TIGR00756">
    <property type="entry name" value="PPR"/>
    <property type="match status" value="4"/>
</dbReference>
<evidence type="ECO:0000256" key="1">
    <source>
        <dbReference type="ARBA" id="ARBA00006643"/>
    </source>
</evidence>
<evidence type="ECO:0000256" key="2">
    <source>
        <dbReference type="ARBA" id="ARBA00022737"/>
    </source>
</evidence>
<dbReference type="InterPro" id="IPR046960">
    <property type="entry name" value="PPR_At4g14850-like_plant"/>
</dbReference>
<comment type="caution">
    <text evidence="4">The sequence shown here is derived from an EMBL/GenBank/DDBJ whole genome shotgun (WGS) entry which is preliminary data.</text>
</comment>
<sequence length="544" mass="60981">MHGMGPFKKQLIYTMKWWILGQTHKIHLPFCAQGLFCFARCRTGVKIHGHAKRLNLDNDVYVCTALVDFYVKCGCLLEAREVFDEMPERDVIAWNAMVSGFSLHGMCWEAIGLVSEMGQRRVEANSSTVVAILPAIGEASRLREGKVVHGFCLRRYFEVDVVVGTGLLDMYGKCGQLRYAWEIFGALPLKNEVTWSAMIGACVSCDCAEVGLKLFGIMRIEVGHSPSPVILATVIRGCAKLNDLYIGRKIHCYTIKLGFVSELMVCNTLLSMYAKCGSVNESMRFFEMMQVKDSVSYSAIITGCVQTGYADEALRMFRKMQNVGVEPELATMMGFLPACSYLAALQHGVCGHGYSVVRGFTEDVSICNALIDMYSKCGKMDDARHVFDKMSHKDVNEGQKPDEVTFIALLSACSHSGLVNEGKHLFLIMTKEFNIVPKMDHYFCMVDLFGRAGFLDEAHKFITTMPFEADAHLWNSLLSACRVHKNIELGEEVSNKIQSVGPRALETSFYCLICTRLHKDGMMRRMLESSKKCWGLRRNRDVVG</sequence>
<protein>
    <recommendedName>
        <fullName evidence="6">Pentatricopeptide repeat-containing protein</fullName>
    </recommendedName>
</protein>
<feature type="repeat" description="PPR" evidence="3">
    <location>
        <begin position="59"/>
        <end position="93"/>
    </location>
</feature>
<dbReference type="GO" id="GO:0003723">
    <property type="term" value="F:RNA binding"/>
    <property type="evidence" value="ECO:0007669"/>
    <property type="project" value="InterPro"/>
</dbReference>
<dbReference type="InterPro" id="IPR002885">
    <property type="entry name" value="PPR_rpt"/>
</dbReference>
<dbReference type="Pfam" id="PF13041">
    <property type="entry name" value="PPR_2"/>
    <property type="match status" value="2"/>
</dbReference>
<dbReference type="PROSITE" id="PS51375">
    <property type="entry name" value="PPR"/>
    <property type="match status" value="4"/>
</dbReference>
<evidence type="ECO:0000313" key="5">
    <source>
        <dbReference type="Proteomes" id="UP000826271"/>
    </source>
</evidence>
<dbReference type="AlphaFoldDB" id="A0AAV6WQV1"/>